<feature type="binding site" evidence="8">
    <location>
        <position position="390"/>
    </location>
    <ligand>
        <name>Zn(2+)</name>
        <dbReference type="ChEBI" id="CHEBI:29105"/>
        <label>1</label>
    </ligand>
</feature>
<dbReference type="InterPro" id="IPR042115">
    <property type="entry name" value="PriA_3primeBD_sf"/>
</dbReference>
<dbReference type="Gene3D" id="3.40.50.300">
    <property type="entry name" value="P-loop containing nucleotide triphosphate hydrolases"/>
    <property type="match status" value="1"/>
</dbReference>
<evidence type="ECO:0000313" key="12">
    <source>
        <dbReference type="Proteomes" id="UP000663792"/>
    </source>
</evidence>
<accession>A0A939C239</accession>
<keyword evidence="2 8" id="KW-0235">DNA replication</keyword>
<feature type="binding site" evidence="8">
    <location>
        <position position="429"/>
    </location>
    <ligand>
        <name>Zn(2+)</name>
        <dbReference type="ChEBI" id="CHEBI:29105"/>
        <label>1</label>
    </ligand>
</feature>
<proteinExistence type="inferred from homology"/>
<keyword evidence="6 8" id="KW-0067">ATP-binding</keyword>
<dbReference type="PANTHER" id="PTHR30580">
    <property type="entry name" value="PRIMOSOMAL PROTEIN N"/>
    <property type="match status" value="1"/>
</dbReference>
<feature type="binding site" evidence="8">
    <location>
        <position position="399"/>
    </location>
    <ligand>
        <name>Zn(2+)</name>
        <dbReference type="ChEBI" id="CHEBI:29105"/>
        <label>2</label>
    </ligand>
</feature>
<feature type="binding site" evidence="8">
    <location>
        <position position="387"/>
    </location>
    <ligand>
        <name>Zn(2+)</name>
        <dbReference type="ChEBI" id="CHEBI:29105"/>
        <label>1</label>
    </ligand>
</feature>
<evidence type="ECO:0000259" key="10">
    <source>
        <dbReference type="Pfam" id="PF17764"/>
    </source>
</evidence>
<dbReference type="Proteomes" id="UP000663792">
    <property type="component" value="Unassembled WGS sequence"/>
</dbReference>
<feature type="binding site" evidence="8">
    <location>
        <position position="417"/>
    </location>
    <ligand>
        <name>Zn(2+)</name>
        <dbReference type="ChEBI" id="CHEBI:29105"/>
        <label>2</label>
    </ligand>
</feature>
<comment type="caution">
    <text evidence="11">The sequence shown here is derived from an EMBL/GenBank/DDBJ whole genome shotgun (WGS) entry which is preliminary data.</text>
</comment>
<feature type="binding site" evidence="8">
    <location>
        <position position="414"/>
    </location>
    <ligand>
        <name>Zn(2+)</name>
        <dbReference type="ChEBI" id="CHEBI:29105"/>
        <label>2</label>
    </ligand>
</feature>
<dbReference type="AlphaFoldDB" id="A0A939C239"/>
<dbReference type="GO" id="GO:0008270">
    <property type="term" value="F:zinc ion binding"/>
    <property type="evidence" value="ECO:0007669"/>
    <property type="project" value="UniProtKB-UniRule"/>
</dbReference>
<dbReference type="Pfam" id="PF17764">
    <property type="entry name" value="PriA_3primeBD"/>
    <property type="match status" value="1"/>
</dbReference>
<keyword evidence="4 8" id="KW-0547">Nucleotide-binding</keyword>
<feature type="binding site" evidence="8">
    <location>
        <position position="426"/>
    </location>
    <ligand>
        <name>Zn(2+)</name>
        <dbReference type="ChEBI" id="CHEBI:29105"/>
        <label>1</label>
    </ligand>
</feature>
<dbReference type="PANTHER" id="PTHR30580:SF0">
    <property type="entry name" value="PRIMOSOMAL PROTEIN N"/>
    <property type="match status" value="1"/>
</dbReference>
<dbReference type="GO" id="GO:1990077">
    <property type="term" value="C:primosome complex"/>
    <property type="evidence" value="ECO:0007669"/>
    <property type="project" value="UniProtKB-UniRule"/>
</dbReference>
<feature type="compositionally biased region" description="Low complexity" evidence="9">
    <location>
        <begin position="132"/>
        <end position="141"/>
    </location>
</feature>
<dbReference type="EMBL" id="JAERWK010000012">
    <property type="protein sequence ID" value="MBM9467742.1"/>
    <property type="molecule type" value="Genomic_DNA"/>
</dbReference>
<feature type="region of interest" description="Disordered" evidence="9">
    <location>
        <begin position="108"/>
        <end position="142"/>
    </location>
</feature>
<sequence length="674" mass="69503">MPVARVAVDVSLAHLNRPFDYLVRAEDADTAVPGARVRVRFAGRLVAGFVLDRLAESDHDGRLGWLDRVVSPEPVLSAEVAALCRAVADRYAGSLADVLRLAVPPRHARVEAETPPSPAADPCDDETPAPDPTATLPPAGTGWAWYPRGPAFLDAVRAGRSARAVWTAGPGESWPARLAEAAAAAHRAGRGALLVVPDARDLSRLADALGAVLPAGEFRVLAADLGPAERYRRYLAVRRGAVRVVAGTRAAVFAPVRDLGLVAVFDDGDDLLAEPRAPYPHAREVAMLRSAATGSALLLGGSGRSVVAQSLLDAGWAQAITATRAAVRERAPRIEAAGDDRAVGADSAAARARLTPAAFAAARAALQDDRPVLVQVPRRGYVPALACARCRRPSRCRRCAGPLAMVGAGRPPQCRWCGVADPAVRCAACGSSAVRAVVAGARRTAEELGRAFPGVEVITSAGNAVRDRVAAAAALVIATPGAEPVPDGPGYGAALLLDGAALLGRPDLGAAQEALRRWLTAAAMVRPATDGGRVVVGADSALPTVQALIRWDPAGQAEAELAAARELQLPPAVAMVSLDGPESAVVTAMTQLELPDGADALGPVPLGDLPGGSGRRGGSAAADDPDDPAARVLLRVPLPGRRALLSAVRAWSAARSARRDAAPVRVQVDPTELV</sequence>
<dbReference type="GO" id="GO:0006310">
    <property type="term" value="P:DNA recombination"/>
    <property type="evidence" value="ECO:0007669"/>
    <property type="project" value="InterPro"/>
</dbReference>
<evidence type="ECO:0000256" key="9">
    <source>
        <dbReference type="SAM" id="MobiDB-lite"/>
    </source>
</evidence>
<dbReference type="InterPro" id="IPR027417">
    <property type="entry name" value="P-loop_NTPase"/>
</dbReference>
<evidence type="ECO:0000256" key="3">
    <source>
        <dbReference type="ARBA" id="ARBA00022723"/>
    </source>
</evidence>
<evidence type="ECO:0000256" key="4">
    <source>
        <dbReference type="ARBA" id="ARBA00022741"/>
    </source>
</evidence>
<feature type="binding site" evidence="8">
    <location>
        <position position="396"/>
    </location>
    <ligand>
        <name>Zn(2+)</name>
        <dbReference type="ChEBI" id="CHEBI:29105"/>
        <label>2</label>
    </ligand>
</feature>
<comment type="caution">
    <text evidence="8">As this protein does not have any detectable helicase domains, it probably does not have helicase activity.</text>
</comment>
<evidence type="ECO:0000256" key="8">
    <source>
        <dbReference type="HAMAP-Rule" id="MF_00983"/>
    </source>
</evidence>
<comment type="function">
    <text evidence="8">Initiates the restart of stalled replication forks, which reloads the replicative helicase on sites other than the origin of replication. Recognizes and binds to abandoned replication forks and remodels them to uncover a helicase loading site. Promotes assembly of the primosome at these replication forks.</text>
</comment>
<keyword evidence="3 8" id="KW-0479">Metal-binding</keyword>
<evidence type="ECO:0000256" key="7">
    <source>
        <dbReference type="ARBA" id="ARBA00023125"/>
    </source>
</evidence>
<comment type="cofactor">
    <cofactor evidence="8">
        <name>Zn(2+)</name>
        <dbReference type="ChEBI" id="CHEBI:29105"/>
    </cofactor>
    <text evidence="8">Binds 2 zinc ions per subunit.</text>
</comment>
<name>A0A939C239_9ACTN</name>
<dbReference type="GO" id="GO:0006269">
    <property type="term" value="P:DNA replication, synthesis of primer"/>
    <property type="evidence" value="ECO:0007669"/>
    <property type="project" value="UniProtKB-KW"/>
</dbReference>
<evidence type="ECO:0000313" key="11">
    <source>
        <dbReference type="EMBL" id="MBM9467742.1"/>
    </source>
</evidence>
<organism evidence="11 12">
    <name type="scientific">Nakamurella leprariae</name>
    <dbReference type="NCBI Taxonomy" id="2803911"/>
    <lineage>
        <taxon>Bacteria</taxon>
        <taxon>Bacillati</taxon>
        <taxon>Actinomycetota</taxon>
        <taxon>Actinomycetes</taxon>
        <taxon>Nakamurellales</taxon>
        <taxon>Nakamurellaceae</taxon>
        <taxon>Nakamurella</taxon>
    </lineage>
</organism>
<evidence type="ECO:0000256" key="6">
    <source>
        <dbReference type="ARBA" id="ARBA00022840"/>
    </source>
</evidence>
<keyword evidence="1 8" id="KW-0639">Primosome</keyword>
<protein>
    <recommendedName>
        <fullName evidence="8">Probable replication restart protein PriA</fullName>
    </recommendedName>
    <alternativeName>
        <fullName evidence="8">Putative ATP-dependent DNA helicase PriA</fullName>
    </alternativeName>
</protein>
<gene>
    <name evidence="8" type="primary">priA</name>
    <name evidence="11" type="ORF">JL106_10665</name>
</gene>
<keyword evidence="12" id="KW-1185">Reference proteome</keyword>
<dbReference type="InterPro" id="IPR005259">
    <property type="entry name" value="PriA"/>
</dbReference>
<dbReference type="Gene3D" id="3.40.1440.60">
    <property type="entry name" value="PriA, 3(prime) DNA-binding domain"/>
    <property type="match status" value="1"/>
</dbReference>
<dbReference type="GO" id="GO:0043138">
    <property type="term" value="F:3'-5' DNA helicase activity"/>
    <property type="evidence" value="ECO:0007669"/>
    <property type="project" value="TreeGrafter"/>
</dbReference>
<keyword evidence="5 8" id="KW-0862">Zinc</keyword>
<dbReference type="GO" id="GO:0003677">
    <property type="term" value="F:DNA binding"/>
    <property type="evidence" value="ECO:0007669"/>
    <property type="project" value="UniProtKB-UniRule"/>
</dbReference>
<dbReference type="GO" id="GO:0006302">
    <property type="term" value="P:double-strand break repair"/>
    <property type="evidence" value="ECO:0007669"/>
    <property type="project" value="InterPro"/>
</dbReference>
<evidence type="ECO:0000256" key="5">
    <source>
        <dbReference type="ARBA" id="ARBA00022833"/>
    </source>
</evidence>
<dbReference type="GO" id="GO:0006270">
    <property type="term" value="P:DNA replication initiation"/>
    <property type="evidence" value="ECO:0007669"/>
    <property type="project" value="TreeGrafter"/>
</dbReference>
<feature type="region of interest" description="Disordered" evidence="9">
    <location>
        <begin position="597"/>
        <end position="628"/>
    </location>
</feature>
<comment type="similarity">
    <text evidence="8">Belongs to the helicase family. PriA subfamily.</text>
</comment>
<keyword evidence="7 8" id="KW-0238">DNA-binding</keyword>
<feature type="domain" description="Primosomal protein N' 3' DNA-binding" evidence="10">
    <location>
        <begin position="5"/>
        <end position="104"/>
    </location>
</feature>
<dbReference type="GO" id="GO:0005524">
    <property type="term" value="F:ATP binding"/>
    <property type="evidence" value="ECO:0007669"/>
    <property type="project" value="UniProtKB-UniRule"/>
</dbReference>
<evidence type="ECO:0000256" key="2">
    <source>
        <dbReference type="ARBA" id="ARBA00022705"/>
    </source>
</evidence>
<evidence type="ECO:0000256" key="1">
    <source>
        <dbReference type="ARBA" id="ARBA00022515"/>
    </source>
</evidence>
<dbReference type="HAMAP" id="MF_00983">
    <property type="entry name" value="PriA"/>
    <property type="match status" value="1"/>
</dbReference>
<reference evidence="11" key="1">
    <citation type="submission" date="2021-01" db="EMBL/GenBank/DDBJ databases">
        <title>YIM 132084 draft genome.</title>
        <authorList>
            <person name="An D."/>
        </authorList>
    </citation>
    <scope>NUCLEOTIDE SEQUENCE</scope>
    <source>
        <strain evidence="11">YIM 132084</strain>
    </source>
</reference>
<dbReference type="InterPro" id="IPR041222">
    <property type="entry name" value="PriA_3primeBD"/>
</dbReference>
<comment type="subunit">
    <text evidence="8">Component of the replication restart primosome.</text>
</comment>